<comment type="caution">
    <text evidence="1">The sequence shown here is derived from an EMBL/GenBank/DDBJ whole genome shotgun (WGS) entry which is preliminary data.</text>
</comment>
<dbReference type="InterPro" id="IPR036389">
    <property type="entry name" value="RNase_III_sf"/>
</dbReference>
<dbReference type="Proteomes" id="UP001148299">
    <property type="component" value="Unassembled WGS sequence"/>
</dbReference>
<evidence type="ECO:0008006" key="3">
    <source>
        <dbReference type="Google" id="ProtNLM"/>
    </source>
</evidence>
<evidence type="ECO:0000313" key="2">
    <source>
        <dbReference type="Proteomes" id="UP001148299"/>
    </source>
</evidence>
<dbReference type="AlphaFoldDB" id="A0A9W9UMY3"/>
<sequence>MEEELQDKIGYHLQSPAILREALQPSGTAPLQGNKRLALVGDWALALSVLDKSYQHNETIKASCSKRSNHQYTRASALEAILGAVWFDSNMDIHAVDRVRKKLGLDP</sequence>
<organism evidence="1 2">
    <name type="scientific">Penicillium brevicompactum</name>
    <dbReference type="NCBI Taxonomy" id="5074"/>
    <lineage>
        <taxon>Eukaryota</taxon>
        <taxon>Fungi</taxon>
        <taxon>Dikarya</taxon>
        <taxon>Ascomycota</taxon>
        <taxon>Pezizomycotina</taxon>
        <taxon>Eurotiomycetes</taxon>
        <taxon>Eurotiomycetidae</taxon>
        <taxon>Eurotiales</taxon>
        <taxon>Aspergillaceae</taxon>
        <taxon>Penicillium</taxon>
    </lineage>
</organism>
<gene>
    <name evidence="1" type="ORF">N7541_007941</name>
</gene>
<protein>
    <recommendedName>
        <fullName evidence="3">RNase III domain-containing protein</fullName>
    </recommendedName>
</protein>
<accession>A0A9W9UMY3</accession>
<keyword evidence="2" id="KW-1185">Reference proteome</keyword>
<dbReference type="GO" id="GO:0006396">
    <property type="term" value="P:RNA processing"/>
    <property type="evidence" value="ECO:0007669"/>
    <property type="project" value="InterPro"/>
</dbReference>
<dbReference type="SUPFAM" id="SSF69065">
    <property type="entry name" value="RNase III domain-like"/>
    <property type="match status" value="1"/>
</dbReference>
<dbReference type="EMBL" id="JAPZBR010000006">
    <property type="protein sequence ID" value="KAJ5350214.1"/>
    <property type="molecule type" value="Genomic_DNA"/>
</dbReference>
<dbReference type="GO" id="GO:0004525">
    <property type="term" value="F:ribonuclease III activity"/>
    <property type="evidence" value="ECO:0007669"/>
    <property type="project" value="InterPro"/>
</dbReference>
<name>A0A9W9UMY3_PENBR</name>
<reference evidence="1" key="1">
    <citation type="submission" date="2022-12" db="EMBL/GenBank/DDBJ databases">
        <authorList>
            <person name="Petersen C."/>
        </authorList>
    </citation>
    <scope>NUCLEOTIDE SEQUENCE</scope>
    <source>
        <strain evidence="1">IBT 35675</strain>
    </source>
</reference>
<reference evidence="1" key="2">
    <citation type="journal article" date="2023" name="IMA Fungus">
        <title>Comparative genomic study of the Penicillium genus elucidates a diverse pangenome and 15 lateral gene transfer events.</title>
        <authorList>
            <person name="Petersen C."/>
            <person name="Sorensen T."/>
            <person name="Nielsen M.R."/>
            <person name="Sondergaard T.E."/>
            <person name="Sorensen J.L."/>
            <person name="Fitzpatrick D.A."/>
            <person name="Frisvad J.C."/>
            <person name="Nielsen K.L."/>
        </authorList>
    </citation>
    <scope>NUCLEOTIDE SEQUENCE</scope>
    <source>
        <strain evidence="1">IBT 35675</strain>
    </source>
</reference>
<evidence type="ECO:0000313" key="1">
    <source>
        <dbReference type="EMBL" id="KAJ5350214.1"/>
    </source>
</evidence>
<proteinExistence type="predicted"/>
<dbReference type="Gene3D" id="1.10.1520.10">
    <property type="entry name" value="Ribonuclease III domain"/>
    <property type="match status" value="1"/>
</dbReference>